<dbReference type="GO" id="GO:0003700">
    <property type="term" value="F:DNA-binding transcription factor activity"/>
    <property type="evidence" value="ECO:0007669"/>
    <property type="project" value="InterPro"/>
</dbReference>
<proteinExistence type="inferred from homology"/>
<dbReference type="GO" id="GO:1900376">
    <property type="term" value="P:regulation of secondary metabolite biosynthetic process"/>
    <property type="evidence" value="ECO:0007669"/>
    <property type="project" value="TreeGrafter"/>
</dbReference>
<accession>K9EYD7</accession>
<dbReference type="InterPro" id="IPR002481">
    <property type="entry name" value="FUR"/>
</dbReference>
<gene>
    <name evidence="10" type="ORF">HMPREF9698_00262</name>
</gene>
<evidence type="ECO:0000256" key="3">
    <source>
        <dbReference type="ARBA" id="ARBA00022723"/>
    </source>
</evidence>
<feature type="binding site" evidence="9">
    <location>
        <position position="133"/>
    </location>
    <ligand>
        <name>Fe cation</name>
        <dbReference type="ChEBI" id="CHEBI:24875"/>
    </ligand>
</feature>
<comment type="caution">
    <text evidence="10">The sequence shown here is derived from an EMBL/GenBank/DDBJ whole genome shotgun (WGS) entry which is preliminary data.</text>
</comment>
<evidence type="ECO:0000256" key="4">
    <source>
        <dbReference type="ARBA" id="ARBA00022833"/>
    </source>
</evidence>
<dbReference type="InterPro" id="IPR036390">
    <property type="entry name" value="WH_DNA-bd_sf"/>
</dbReference>
<reference evidence="10 11" key="1">
    <citation type="submission" date="2012-09" db="EMBL/GenBank/DDBJ databases">
        <title>The Genome Sequence of Alloiococcus otitis ATCC 51267.</title>
        <authorList>
            <consortium name="The Broad Institute Genome Sequencing Platform"/>
            <person name="Earl A."/>
            <person name="Ward D."/>
            <person name="Feldgarden M."/>
            <person name="Gevers D."/>
            <person name="Huys G."/>
            <person name="Walker B."/>
            <person name="Young S.K."/>
            <person name="Zeng Q."/>
            <person name="Gargeya S."/>
            <person name="Fitzgerald M."/>
            <person name="Haas B."/>
            <person name="Abouelleil A."/>
            <person name="Alvarado L."/>
            <person name="Arachchi H.M."/>
            <person name="Berlin A.M."/>
            <person name="Chapman S.B."/>
            <person name="Goldberg J."/>
            <person name="Griggs A."/>
            <person name="Gujja S."/>
            <person name="Hansen M."/>
            <person name="Howarth C."/>
            <person name="Imamovic A."/>
            <person name="Larimer J."/>
            <person name="McCowen C."/>
            <person name="Montmayeur A."/>
            <person name="Murphy C."/>
            <person name="Neiman D."/>
            <person name="Pearson M."/>
            <person name="Priest M."/>
            <person name="Roberts A."/>
            <person name="Saif S."/>
            <person name="Shea T."/>
            <person name="Sisk P."/>
            <person name="Sykes S."/>
            <person name="Wortman J."/>
            <person name="Nusbaum C."/>
            <person name="Birren B."/>
        </authorList>
    </citation>
    <scope>NUCLEOTIDE SEQUENCE [LARGE SCALE GENOMIC DNA]</scope>
    <source>
        <strain evidence="10 11">ATCC 51267</strain>
    </source>
</reference>
<evidence type="ECO:0008006" key="12">
    <source>
        <dbReference type="Google" id="ProtNLM"/>
    </source>
</evidence>
<evidence type="ECO:0000256" key="6">
    <source>
        <dbReference type="ARBA" id="ARBA00023125"/>
    </source>
</evidence>
<keyword evidence="11" id="KW-1185">Reference proteome</keyword>
<keyword evidence="2" id="KW-0678">Repressor</keyword>
<dbReference type="InterPro" id="IPR036388">
    <property type="entry name" value="WH-like_DNA-bd_sf"/>
</dbReference>
<keyword evidence="4 8" id="KW-0862">Zinc</keyword>
<dbReference type="GO" id="GO:0008270">
    <property type="term" value="F:zinc ion binding"/>
    <property type="evidence" value="ECO:0007669"/>
    <property type="project" value="TreeGrafter"/>
</dbReference>
<protein>
    <recommendedName>
        <fullName evidence="12">Ferric uptake regulation protein</fullName>
    </recommendedName>
</protein>
<evidence type="ECO:0000256" key="5">
    <source>
        <dbReference type="ARBA" id="ARBA00023015"/>
    </source>
</evidence>
<feature type="binding site" evidence="8">
    <location>
        <position position="104"/>
    </location>
    <ligand>
        <name>Zn(2+)</name>
        <dbReference type="ChEBI" id="CHEBI:29105"/>
    </ligand>
</feature>
<feature type="binding site" evidence="8">
    <location>
        <position position="101"/>
    </location>
    <ligand>
        <name>Zn(2+)</name>
        <dbReference type="ChEBI" id="CHEBI:29105"/>
    </ligand>
</feature>
<comment type="similarity">
    <text evidence="1">Belongs to the Fur family.</text>
</comment>
<name>K9EYD7_9LACT</name>
<evidence type="ECO:0000256" key="9">
    <source>
        <dbReference type="PIRSR" id="PIRSR602481-2"/>
    </source>
</evidence>
<keyword evidence="5" id="KW-0805">Transcription regulation</keyword>
<comment type="cofactor">
    <cofactor evidence="9">
        <name>Mn(2+)</name>
        <dbReference type="ChEBI" id="CHEBI:29035"/>
    </cofactor>
    <cofactor evidence="9">
        <name>Fe(2+)</name>
        <dbReference type="ChEBI" id="CHEBI:29033"/>
    </cofactor>
    <text evidence="9">Binds 1 Mn(2+) or Fe(2+) ion per subunit.</text>
</comment>
<dbReference type="GO" id="GO:0000976">
    <property type="term" value="F:transcription cis-regulatory region binding"/>
    <property type="evidence" value="ECO:0007669"/>
    <property type="project" value="TreeGrafter"/>
</dbReference>
<comment type="cofactor">
    <cofactor evidence="8">
        <name>Zn(2+)</name>
        <dbReference type="ChEBI" id="CHEBI:29105"/>
    </cofactor>
    <text evidence="8">Binds 1 zinc ion per subunit.</text>
</comment>
<dbReference type="Proteomes" id="UP000009875">
    <property type="component" value="Unassembled WGS sequence"/>
</dbReference>
<keyword evidence="3 8" id="KW-0479">Metal-binding</keyword>
<dbReference type="InterPro" id="IPR043135">
    <property type="entry name" value="Fur_C"/>
</dbReference>
<dbReference type="SUPFAM" id="SSF46785">
    <property type="entry name" value="Winged helix' DNA-binding domain"/>
    <property type="match status" value="1"/>
</dbReference>
<evidence type="ECO:0000256" key="8">
    <source>
        <dbReference type="PIRSR" id="PIRSR602481-1"/>
    </source>
</evidence>
<evidence type="ECO:0000313" key="10">
    <source>
        <dbReference type="EMBL" id="EKU94230.1"/>
    </source>
</evidence>
<dbReference type="FunFam" id="1.10.10.10:FF:000051">
    <property type="entry name" value="Fur family transcriptional regulator"/>
    <property type="match status" value="1"/>
</dbReference>
<evidence type="ECO:0000256" key="7">
    <source>
        <dbReference type="ARBA" id="ARBA00023163"/>
    </source>
</evidence>
<dbReference type="Gene3D" id="1.10.10.10">
    <property type="entry name" value="Winged helix-like DNA-binding domain superfamily/Winged helix DNA-binding domain"/>
    <property type="match status" value="1"/>
</dbReference>
<dbReference type="AlphaFoldDB" id="K9EYD7"/>
<dbReference type="CDD" id="cd07153">
    <property type="entry name" value="Fur_like"/>
    <property type="match status" value="1"/>
</dbReference>
<dbReference type="HOGENOM" id="CLU_096072_3_1_9"/>
<evidence type="ECO:0000256" key="2">
    <source>
        <dbReference type="ARBA" id="ARBA00022491"/>
    </source>
</evidence>
<dbReference type="eggNOG" id="COG0735">
    <property type="taxonomic scope" value="Bacteria"/>
</dbReference>
<dbReference type="RefSeq" id="WP_003776556.1">
    <property type="nucleotide sequence ID" value="NZ_JH992957.1"/>
</dbReference>
<evidence type="ECO:0000313" key="11">
    <source>
        <dbReference type="Proteomes" id="UP000009875"/>
    </source>
</evidence>
<dbReference type="OrthoDB" id="8659436at2"/>
<feature type="binding site" evidence="8">
    <location>
        <position position="141"/>
    </location>
    <ligand>
        <name>Zn(2+)</name>
        <dbReference type="ChEBI" id="CHEBI:29105"/>
    </ligand>
</feature>
<dbReference type="PANTHER" id="PTHR33202:SF7">
    <property type="entry name" value="FERRIC UPTAKE REGULATION PROTEIN"/>
    <property type="match status" value="1"/>
</dbReference>
<dbReference type="Pfam" id="PF01475">
    <property type="entry name" value="FUR"/>
    <property type="match status" value="1"/>
</dbReference>
<dbReference type="GO" id="GO:0045892">
    <property type="term" value="P:negative regulation of DNA-templated transcription"/>
    <property type="evidence" value="ECO:0007669"/>
    <property type="project" value="TreeGrafter"/>
</dbReference>
<dbReference type="Gene3D" id="3.30.1490.190">
    <property type="match status" value="1"/>
</dbReference>
<keyword evidence="9" id="KW-0408">Iron</keyword>
<keyword evidence="6" id="KW-0238">DNA-binding</keyword>
<dbReference type="PATRIC" id="fig|883081.3.peg.263"/>
<dbReference type="EMBL" id="AGXA01000004">
    <property type="protein sequence ID" value="EKU94230.1"/>
    <property type="molecule type" value="Genomic_DNA"/>
</dbReference>
<dbReference type="PANTHER" id="PTHR33202">
    <property type="entry name" value="ZINC UPTAKE REGULATION PROTEIN"/>
    <property type="match status" value="1"/>
</dbReference>
<keyword evidence="7" id="KW-0804">Transcription</keyword>
<evidence type="ECO:0000256" key="1">
    <source>
        <dbReference type="ARBA" id="ARBA00007957"/>
    </source>
</evidence>
<dbReference type="STRING" id="883081.HMPREF9698_00262"/>
<organism evidence="10 11">
    <name type="scientific">Alloiococcus otitis ATCC 51267</name>
    <dbReference type="NCBI Taxonomy" id="883081"/>
    <lineage>
        <taxon>Bacteria</taxon>
        <taxon>Bacillati</taxon>
        <taxon>Bacillota</taxon>
        <taxon>Bacilli</taxon>
        <taxon>Lactobacillales</taxon>
        <taxon>Carnobacteriaceae</taxon>
        <taxon>Alloiococcus</taxon>
    </lineage>
</organism>
<feature type="binding site" evidence="8">
    <location>
        <position position="144"/>
    </location>
    <ligand>
        <name>Zn(2+)</name>
        <dbReference type="ChEBI" id="CHEBI:29105"/>
    </ligand>
</feature>
<sequence>MSQTLLDQIKDTLSEAGYKLTPQREVTVQVMIDQENERLSAEEIYLKVKNNNVGIGLATVYRTLEILTDLNILNKVTFQDGLARYDLNKHPNQHKPHYLLCLSCGKIEEVASDHLKGVEEEIESQYHFKIKDHRLIFHGICQECQMKESQDELE</sequence>